<accession>A0A6M3KGM0</accession>
<reference evidence="3" key="1">
    <citation type="submission" date="2020-03" db="EMBL/GenBank/DDBJ databases">
        <title>The deep terrestrial virosphere.</title>
        <authorList>
            <person name="Holmfeldt K."/>
            <person name="Nilsson E."/>
            <person name="Simone D."/>
            <person name="Lopez-Fernandez M."/>
            <person name="Wu X."/>
            <person name="de Brujin I."/>
            <person name="Lundin D."/>
            <person name="Andersson A."/>
            <person name="Bertilsson S."/>
            <person name="Dopson M."/>
        </authorList>
    </citation>
    <scope>NUCLEOTIDE SEQUENCE</scope>
    <source>
        <strain evidence="3">MM415A00659</strain>
        <strain evidence="2">MM415B00962</strain>
    </source>
</reference>
<proteinExistence type="predicted"/>
<gene>
    <name evidence="3" type="ORF">MM415A00659_0016</name>
    <name evidence="2" type="ORF">MM415B00962_0005</name>
</gene>
<organism evidence="3">
    <name type="scientific">viral metagenome</name>
    <dbReference type="NCBI Taxonomy" id="1070528"/>
    <lineage>
        <taxon>unclassified sequences</taxon>
        <taxon>metagenomes</taxon>
        <taxon>organismal metagenomes</taxon>
    </lineage>
</organism>
<protein>
    <submittedName>
        <fullName evidence="3">Uncharacterized protein</fullName>
    </submittedName>
</protein>
<evidence type="ECO:0000313" key="3">
    <source>
        <dbReference type="EMBL" id="QJA80784.1"/>
    </source>
</evidence>
<dbReference type="AlphaFoldDB" id="A0A6M3KGM0"/>
<evidence type="ECO:0000313" key="2">
    <source>
        <dbReference type="EMBL" id="QJA61310.1"/>
    </source>
</evidence>
<feature type="compositionally biased region" description="Basic residues" evidence="1">
    <location>
        <begin position="1"/>
        <end position="17"/>
    </location>
</feature>
<dbReference type="EMBL" id="MT141437">
    <property type="protein sequence ID" value="QJA61310.1"/>
    <property type="molecule type" value="Genomic_DNA"/>
</dbReference>
<feature type="region of interest" description="Disordered" evidence="1">
    <location>
        <begin position="1"/>
        <end position="31"/>
    </location>
</feature>
<feature type="compositionally biased region" description="Basic and acidic residues" evidence="1">
    <location>
        <begin position="18"/>
        <end position="31"/>
    </location>
</feature>
<sequence length="127" mass="14488">MPKSKNRRKKPNKRPKEKKMSTDKEHNDVPVDRVINEPLYRMEIVVYKDGGVKVNGFPTSLPRAIMDMDKAKFAIIDMFVRAAAEGRLHMDTLTLRDSGEPLRERPVPQGGSRIIVPQLRVGNVRPN</sequence>
<name>A0A6M3KGM0_9ZZZZ</name>
<evidence type="ECO:0000256" key="1">
    <source>
        <dbReference type="SAM" id="MobiDB-lite"/>
    </source>
</evidence>
<dbReference type="EMBL" id="MT142435">
    <property type="protein sequence ID" value="QJA80784.1"/>
    <property type="molecule type" value="Genomic_DNA"/>
</dbReference>